<comment type="caution">
    <text evidence="1">The sequence shown here is derived from an EMBL/GenBank/DDBJ whole genome shotgun (WGS) entry which is preliminary data.</text>
</comment>
<dbReference type="EMBL" id="WFLN01000007">
    <property type="protein sequence ID" value="KAB8029944.1"/>
    <property type="molecule type" value="Genomic_DNA"/>
</dbReference>
<dbReference type="Proteomes" id="UP000442694">
    <property type="component" value="Unassembled WGS sequence"/>
</dbReference>
<gene>
    <name evidence="1" type="ORF">GCL57_10435</name>
</gene>
<reference evidence="1 2" key="1">
    <citation type="submission" date="2019-10" db="EMBL/GenBank/DDBJ databases">
        <title>New genus of Silvanigrellaceae.</title>
        <authorList>
            <person name="Pitt A."/>
            <person name="Hahn M.W."/>
        </authorList>
    </citation>
    <scope>NUCLEOTIDE SEQUENCE [LARGE SCALE GENOMIC DNA]</scope>
    <source>
        <strain evidence="1 2">33A1-SZDP</strain>
    </source>
</reference>
<dbReference type="RefSeq" id="WP_152213286.1">
    <property type="nucleotide sequence ID" value="NZ_WFLN01000007.1"/>
</dbReference>
<evidence type="ECO:0000313" key="1">
    <source>
        <dbReference type="EMBL" id="KAB8029944.1"/>
    </source>
</evidence>
<proteinExistence type="predicted"/>
<evidence type="ECO:0000313" key="2">
    <source>
        <dbReference type="Proteomes" id="UP000442694"/>
    </source>
</evidence>
<sequence>MDNLKISHDIPLINKISLALISLNDHEFNGFIPIKWPISKIFIKDPDFYQINDEEKIKLQSLHDQFDLLECEFNQILLIYNQNNNFNKQNETNVLIDKFSNKIDDIKTFLFDVISIDKKIEPNLFLRWILLIFGAQALSEHNNKDNIDRNYFQDHLTIQNIWLQSYNYLCQAIDYIYNKRTQYIIIKTNFQVKNIHQIEDQFNHSILMNFSAEEHSKHTDRSGIFCNYLKQNIAIDYLESLDIIKLINILEILKPTYFYDENKILAKNNLSSYSWWNSFKLSKQINTTLLNSLNIINSSETYLKYNIISNNSIEIQDESMSQNSIPDYFEKLANLSQLFPIPNQSCINEKSHLLNKWFKDTNYIKNWEKTIISFKNKINAIILPETEEKINAALLDTENYFNNFLIESTNEQEIDSEAWETRKNLMINELFLKANVVQELIYCSSSKSLLSFAYFERYFILHLSVLATAMSFVDKKIVYSHLQYFIQNTNSYITLLRTAFLERSQNLLNIKSNLNWNEKFYIVNRQTEFDLTEIETVTKKTKLYLHALIQKNYLECKRCYIDYSALVYYKIARLQSLLNSFPEFSNEDILSSYSRSERLARLLMESAFTNLQNHKIIENDNAIEFLIDELAKIDLSFESLPKNDYYKNYLPDENTISFN</sequence>
<protein>
    <submittedName>
        <fullName evidence="1">Uncharacterized protein</fullName>
    </submittedName>
</protein>
<accession>A0A833JEP2</accession>
<organism evidence="1 2">
    <name type="scientific">Fluviispira multicolorata</name>
    <dbReference type="NCBI Taxonomy" id="2654512"/>
    <lineage>
        <taxon>Bacteria</taxon>
        <taxon>Pseudomonadati</taxon>
        <taxon>Bdellovibrionota</taxon>
        <taxon>Oligoflexia</taxon>
        <taxon>Silvanigrellales</taxon>
        <taxon>Silvanigrellaceae</taxon>
        <taxon>Fluviispira</taxon>
    </lineage>
</organism>
<keyword evidence="2" id="KW-1185">Reference proteome</keyword>
<name>A0A833JEP2_9BACT</name>
<dbReference type="AlphaFoldDB" id="A0A833JEP2"/>